<gene>
    <name evidence="2" type="ORF">SAMN03080610_03280</name>
</gene>
<evidence type="ECO:0000313" key="3">
    <source>
        <dbReference type="Proteomes" id="UP000199347"/>
    </source>
</evidence>
<dbReference type="EMBL" id="FMVW01000009">
    <property type="protein sequence ID" value="SCZ44769.1"/>
    <property type="molecule type" value="Genomic_DNA"/>
</dbReference>
<dbReference type="GO" id="GO:0003700">
    <property type="term" value="F:DNA-binding transcription factor activity"/>
    <property type="evidence" value="ECO:0007669"/>
    <property type="project" value="InterPro"/>
</dbReference>
<dbReference type="InterPro" id="IPR036390">
    <property type="entry name" value="WH_DNA-bd_sf"/>
</dbReference>
<dbReference type="InterPro" id="IPR000835">
    <property type="entry name" value="HTH_MarR-typ"/>
</dbReference>
<dbReference type="STRING" id="1120955.SAMN03080610_03280"/>
<dbReference type="PRINTS" id="PR00598">
    <property type="entry name" value="HTHMARR"/>
</dbReference>
<name>A0A1G5P6L1_AFIMA</name>
<feature type="domain" description="HTH marR-type" evidence="1">
    <location>
        <begin position="1"/>
        <end position="139"/>
    </location>
</feature>
<dbReference type="PANTHER" id="PTHR33164:SF13">
    <property type="entry name" value="4-HYDROXYPHENYLACETATE CATABOLISM PROTEIN"/>
    <property type="match status" value="1"/>
</dbReference>
<dbReference type="GO" id="GO:0003677">
    <property type="term" value="F:DNA binding"/>
    <property type="evidence" value="ECO:0007669"/>
    <property type="project" value="InterPro"/>
</dbReference>
<dbReference type="NCBIfam" id="TIGR02337">
    <property type="entry name" value="HpaR"/>
    <property type="match status" value="1"/>
</dbReference>
<dbReference type="Gene3D" id="1.10.10.10">
    <property type="entry name" value="Winged helix-like DNA-binding domain superfamily/Winged helix DNA-binding domain"/>
    <property type="match status" value="1"/>
</dbReference>
<protein>
    <submittedName>
        <fullName evidence="2">Homoprotocatechuate degradation operon regulator, HpaR</fullName>
    </submittedName>
</protein>
<dbReference type="SMART" id="SM00347">
    <property type="entry name" value="HTH_MARR"/>
    <property type="match status" value="1"/>
</dbReference>
<reference evidence="2 3" key="1">
    <citation type="submission" date="2016-10" db="EMBL/GenBank/DDBJ databases">
        <authorList>
            <person name="de Groot N.N."/>
        </authorList>
    </citation>
    <scope>NUCLEOTIDE SEQUENCE [LARGE SCALE GENOMIC DNA]</scope>
    <source>
        <strain evidence="2 3">DSM 2698</strain>
    </source>
</reference>
<dbReference type="InterPro" id="IPR036388">
    <property type="entry name" value="WH-like_DNA-bd_sf"/>
</dbReference>
<dbReference type="RefSeq" id="WP_092815788.1">
    <property type="nucleotide sequence ID" value="NZ_FMVW01000009.1"/>
</dbReference>
<dbReference type="Pfam" id="PF01047">
    <property type="entry name" value="MarR"/>
    <property type="match status" value="1"/>
</dbReference>
<dbReference type="AlphaFoldDB" id="A0A1G5P6L1"/>
<organism evidence="2 3">
    <name type="scientific">Afifella marina DSM 2698</name>
    <dbReference type="NCBI Taxonomy" id="1120955"/>
    <lineage>
        <taxon>Bacteria</taxon>
        <taxon>Pseudomonadati</taxon>
        <taxon>Pseudomonadota</taxon>
        <taxon>Alphaproteobacteria</taxon>
        <taxon>Hyphomicrobiales</taxon>
        <taxon>Afifellaceae</taxon>
        <taxon>Afifella</taxon>
    </lineage>
</organism>
<dbReference type="PANTHER" id="PTHR33164">
    <property type="entry name" value="TRANSCRIPTIONAL REGULATOR, MARR FAMILY"/>
    <property type="match status" value="1"/>
</dbReference>
<dbReference type="OrthoDB" id="8588347at2"/>
<dbReference type="GO" id="GO:0006950">
    <property type="term" value="P:response to stress"/>
    <property type="evidence" value="ECO:0007669"/>
    <property type="project" value="TreeGrafter"/>
</dbReference>
<evidence type="ECO:0000313" key="2">
    <source>
        <dbReference type="EMBL" id="SCZ44769.1"/>
    </source>
</evidence>
<dbReference type="GO" id="GO:0045892">
    <property type="term" value="P:negative regulation of DNA-templated transcription"/>
    <property type="evidence" value="ECO:0007669"/>
    <property type="project" value="InterPro"/>
</dbReference>
<proteinExistence type="predicted"/>
<accession>A0A1G5P6L1</accession>
<dbReference type="PROSITE" id="PS50995">
    <property type="entry name" value="HTH_MARR_2"/>
    <property type="match status" value="1"/>
</dbReference>
<dbReference type="Proteomes" id="UP000199347">
    <property type="component" value="Unassembled WGS sequence"/>
</dbReference>
<dbReference type="InterPro" id="IPR012712">
    <property type="entry name" value="HpaR/FarR"/>
</dbReference>
<dbReference type="InterPro" id="IPR039422">
    <property type="entry name" value="MarR/SlyA-like"/>
</dbReference>
<dbReference type="SUPFAM" id="SSF46785">
    <property type="entry name" value="Winged helix' DNA-binding domain"/>
    <property type="match status" value="1"/>
</dbReference>
<evidence type="ECO:0000259" key="1">
    <source>
        <dbReference type="PROSITE" id="PS50995"/>
    </source>
</evidence>
<sequence>MTLRQTGRSVPVALLRAREAFMMHLRPIIAEYGCTEQQWRVLRILDEAGPFDATALSARACLLTPSMTRILKALEERDLITRCQDGQDSRRLKIDITENGRSLIRLASPAIEDVYKRIETIFGEERMEMLLNMLEELAMDGHTAEFQQRPNELRKAVA</sequence>
<keyword evidence="3" id="KW-1185">Reference proteome</keyword>